<dbReference type="Proteomes" id="UP001500394">
    <property type="component" value="Unassembled WGS sequence"/>
</dbReference>
<evidence type="ECO:0000256" key="1">
    <source>
        <dbReference type="ARBA" id="ARBA00023015"/>
    </source>
</evidence>
<dbReference type="PANTHER" id="PTHR43280:SF2">
    <property type="entry name" value="HTH-TYPE TRANSCRIPTIONAL REGULATOR EXSA"/>
    <property type="match status" value="1"/>
</dbReference>
<dbReference type="EMBL" id="BAABGR010000004">
    <property type="protein sequence ID" value="GAA4511299.1"/>
    <property type="molecule type" value="Genomic_DNA"/>
</dbReference>
<dbReference type="Gene3D" id="1.10.10.60">
    <property type="entry name" value="Homeodomain-like"/>
    <property type="match status" value="2"/>
</dbReference>
<keyword evidence="3" id="KW-0804">Transcription</keyword>
<dbReference type="InterPro" id="IPR014710">
    <property type="entry name" value="RmlC-like_jellyroll"/>
</dbReference>
<organism evidence="5 6">
    <name type="scientific">Sphingobacterium thermophilum</name>
    <dbReference type="NCBI Taxonomy" id="768534"/>
    <lineage>
        <taxon>Bacteria</taxon>
        <taxon>Pseudomonadati</taxon>
        <taxon>Bacteroidota</taxon>
        <taxon>Sphingobacteriia</taxon>
        <taxon>Sphingobacteriales</taxon>
        <taxon>Sphingobacteriaceae</taxon>
        <taxon>Sphingobacterium</taxon>
    </lineage>
</organism>
<dbReference type="InterPro" id="IPR011051">
    <property type="entry name" value="RmlC_Cupin_sf"/>
</dbReference>
<accession>A0ABP8QVV9</accession>
<comment type="caution">
    <text evidence="5">The sequence shown here is derived from an EMBL/GenBank/DDBJ whole genome shotgun (WGS) entry which is preliminary data.</text>
</comment>
<dbReference type="InterPro" id="IPR018062">
    <property type="entry name" value="HTH_AraC-typ_CS"/>
</dbReference>
<dbReference type="Pfam" id="PF02311">
    <property type="entry name" value="AraC_binding"/>
    <property type="match status" value="1"/>
</dbReference>
<dbReference type="InterPro" id="IPR009057">
    <property type="entry name" value="Homeodomain-like_sf"/>
</dbReference>
<dbReference type="SUPFAM" id="SSF51182">
    <property type="entry name" value="RmlC-like cupins"/>
    <property type="match status" value="1"/>
</dbReference>
<dbReference type="SMART" id="SM00342">
    <property type="entry name" value="HTH_ARAC"/>
    <property type="match status" value="1"/>
</dbReference>
<reference evidence="6" key="1">
    <citation type="journal article" date="2019" name="Int. J. Syst. Evol. Microbiol.">
        <title>The Global Catalogue of Microorganisms (GCM) 10K type strain sequencing project: providing services to taxonomists for standard genome sequencing and annotation.</title>
        <authorList>
            <consortium name="The Broad Institute Genomics Platform"/>
            <consortium name="The Broad Institute Genome Sequencing Center for Infectious Disease"/>
            <person name="Wu L."/>
            <person name="Ma J."/>
        </authorList>
    </citation>
    <scope>NUCLEOTIDE SEQUENCE [LARGE SCALE GENOMIC DNA]</scope>
    <source>
        <strain evidence="6">JCM 17858</strain>
    </source>
</reference>
<dbReference type="RefSeq" id="WP_345063945.1">
    <property type="nucleotide sequence ID" value="NZ_BAABGR010000004.1"/>
</dbReference>
<gene>
    <name evidence="5" type="ORF">GCM10023173_03880</name>
</gene>
<evidence type="ECO:0000313" key="6">
    <source>
        <dbReference type="Proteomes" id="UP001500394"/>
    </source>
</evidence>
<dbReference type="Pfam" id="PF12833">
    <property type="entry name" value="HTH_18"/>
    <property type="match status" value="1"/>
</dbReference>
<dbReference type="InterPro" id="IPR003313">
    <property type="entry name" value="AraC-bd"/>
</dbReference>
<evidence type="ECO:0000256" key="3">
    <source>
        <dbReference type="ARBA" id="ARBA00023163"/>
    </source>
</evidence>
<dbReference type="PROSITE" id="PS01124">
    <property type="entry name" value="HTH_ARAC_FAMILY_2"/>
    <property type="match status" value="1"/>
</dbReference>
<name>A0ABP8QVV9_9SPHI</name>
<dbReference type="Gene3D" id="2.60.120.10">
    <property type="entry name" value="Jelly Rolls"/>
    <property type="match status" value="1"/>
</dbReference>
<sequence>MKPIQFTVSVYGEGVFAVLEDKKENFYNYYHRHDEAQITYILKGKGTIMVGNIMQSFQSGDIFVLKPNEPHMFDRDTESEEDKGDIHAIHIFVNLERMKKLYHIPEFEAVRDYLQDLHTSKMLDRSISESMIHYFTNLLVKTGMPRFTEFLQLLHALTVHRNDTVTLYSGVRDMSYSDKDGVRISQVYKYTFERYQEDITIDQVAALVHMTPTSFCKFFKKHTMKTYITFLNEVRIEKACQILLNNKSENISEAAFQVGFNNIVHFNRVFKSITKMSPKKYIQAHSADIT</sequence>
<feature type="domain" description="HTH araC/xylS-type" evidence="4">
    <location>
        <begin position="185"/>
        <end position="284"/>
    </location>
</feature>
<evidence type="ECO:0000256" key="2">
    <source>
        <dbReference type="ARBA" id="ARBA00023125"/>
    </source>
</evidence>
<evidence type="ECO:0000259" key="4">
    <source>
        <dbReference type="PROSITE" id="PS01124"/>
    </source>
</evidence>
<evidence type="ECO:0000313" key="5">
    <source>
        <dbReference type="EMBL" id="GAA4511299.1"/>
    </source>
</evidence>
<keyword evidence="6" id="KW-1185">Reference proteome</keyword>
<dbReference type="PANTHER" id="PTHR43280">
    <property type="entry name" value="ARAC-FAMILY TRANSCRIPTIONAL REGULATOR"/>
    <property type="match status" value="1"/>
</dbReference>
<protein>
    <submittedName>
        <fullName evidence="5">AraC family transcriptional regulator</fullName>
    </submittedName>
</protein>
<dbReference type="PROSITE" id="PS00041">
    <property type="entry name" value="HTH_ARAC_FAMILY_1"/>
    <property type="match status" value="1"/>
</dbReference>
<keyword evidence="1" id="KW-0805">Transcription regulation</keyword>
<keyword evidence="2" id="KW-0238">DNA-binding</keyword>
<proteinExistence type="predicted"/>
<dbReference type="InterPro" id="IPR018060">
    <property type="entry name" value="HTH_AraC"/>
</dbReference>
<dbReference type="SUPFAM" id="SSF46689">
    <property type="entry name" value="Homeodomain-like"/>
    <property type="match status" value="2"/>
</dbReference>